<protein>
    <submittedName>
        <fullName evidence="1">Uncharacterized protein</fullName>
    </submittedName>
</protein>
<evidence type="ECO:0000313" key="1">
    <source>
        <dbReference type="EMBL" id="MDQ0320924.1"/>
    </source>
</evidence>
<comment type="caution">
    <text evidence="1">The sequence shown here is derived from an EMBL/GenBank/DDBJ whole genome shotgun (WGS) entry which is preliminary data.</text>
</comment>
<accession>A0ABU0BRR2</accession>
<dbReference type="EMBL" id="JAUSVF010000001">
    <property type="protein sequence ID" value="MDQ0320924.1"/>
    <property type="molecule type" value="Genomic_DNA"/>
</dbReference>
<gene>
    <name evidence="1" type="ORF">QO002_003062</name>
</gene>
<organism evidence="1 2">
    <name type="scientific">Pararhizobium capsulatum DSM 1112</name>
    <dbReference type="NCBI Taxonomy" id="1121113"/>
    <lineage>
        <taxon>Bacteria</taxon>
        <taxon>Pseudomonadati</taxon>
        <taxon>Pseudomonadota</taxon>
        <taxon>Alphaproteobacteria</taxon>
        <taxon>Hyphomicrobiales</taxon>
        <taxon>Rhizobiaceae</taxon>
        <taxon>Rhizobium/Agrobacterium group</taxon>
        <taxon>Pararhizobium</taxon>
    </lineage>
</organism>
<sequence>MMSVWWQVPAEAPPTEENIHEACYLEGFDS</sequence>
<keyword evidence="2" id="KW-1185">Reference proteome</keyword>
<proteinExistence type="predicted"/>
<dbReference type="Proteomes" id="UP001230207">
    <property type="component" value="Unassembled WGS sequence"/>
</dbReference>
<name>A0ABU0BRR2_9HYPH</name>
<reference evidence="1 2" key="1">
    <citation type="submission" date="2023-07" db="EMBL/GenBank/DDBJ databases">
        <title>Genomic Encyclopedia of Type Strains, Phase IV (KMG-IV): sequencing the most valuable type-strain genomes for metagenomic binning, comparative biology and taxonomic classification.</title>
        <authorList>
            <person name="Goeker M."/>
        </authorList>
    </citation>
    <scope>NUCLEOTIDE SEQUENCE [LARGE SCALE GENOMIC DNA]</scope>
    <source>
        <strain evidence="1 2">DSM 1112</strain>
    </source>
</reference>
<evidence type="ECO:0000313" key="2">
    <source>
        <dbReference type="Proteomes" id="UP001230207"/>
    </source>
</evidence>